<evidence type="ECO:0000313" key="2">
    <source>
        <dbReference type="Proteomes" id="UP001304671"/>
    </source>
</evidence>
<name>A0ABU5QL12_9BACT</name>
<evidence type="ECO:0000313" key="1">
    <source>
        <dbReference type="EMBL" id="MEA5257733.1"/>
    </source>
</evidence>
<sequence length="226" mass="25720">MIIEEIKNLIQVHLNEIMSLRNTKTLKADGSYVSQGDLLCENLVKQYIKENFPDYALVSEESPEENTINWRKDKVIILDPIDGTENFVSGLKEWGVAICVYENGIHKESMLALPELDCYLKTGDTFERFESRICGISSSLTKEDILKLEPGFEYRIIGCAVYNMYNVVTGSFFSFENPKGAKVWDIIPGLNLALENGLSVVVNNEEYKGELLSPNEKYKFKILNKK</sequence>
<dbReference type="InterPro" id="IPR000760">
    <property type="entry name" value="Inositol_monophosphatase-like"/>
</dbReference>
<dbReference type="Pfam" id="PF00459">
    <property type="entry name" value="Inositol_P"/>
    <property type="match status" value="1"/>
</dbReference>
<dbReference type="PRINTS" id="PR00377">
    <property type="entry name" value="IMPHPHTASES"/>
</dbReference>
<dbReference type="Proteomes" id="UP001304671">
    <property type="component" value="Unassembled WGS sequence"/>
</dbReference>
<dbReference type="PANTHER" id="PTHR20854:SF4">
    <property type="entry name" value="INOSITOL-1-MONOPHOSPHATASE-RELATED"/>
    <property type="match status" value="1"/>
</dbReference>
<keyword evidence="2" id="KW-1185">Reference proteome</keyword>
<comment type="caution">
    <text evidence="1">The sequence shown here is derived from an EMBL/GenBank/DDBJ whole genome shotgun (WGS) entry which is preliminary data.</text>
</comment>
<dbReference type="SUPFAM" id="SSF56655">
    <property type="entry name" value="Carbohydrate phosphatase"/>
    <property type="match status" value="1"/>
</dbReference>
<accession>A0ABU5QL12</accession>
<gene>
    <name evidence="1" type="ORF">VB264_08050</name>
</gene>
<dbReference type="EMBL" id="JAYFUL010000009">
    <property type="protein sequence ID" value="MEA5257733.1"/>
    <property type="molecule type" value="Genomic_DNA"/>
</dbReference>
<dbReference type="PANTHER" id="PTHR20854">
    <property type="entry name" value="INOSITOL MONOPHOSPHATASE"/>
    <property type="match status" value="1"/>
</dbReference>
<protein>
    <submittedName>
        <fullName evidence="1">Inositol monophosphatase family protein</fullName>
    </submittedName>
</protein>
<proteinExistence type="predicted"/>
<organism evidence="1 2">
    <name type="scientific">Arcicella aquatica</name>
    <dbReference type="NCBI Taxonomy" id="217141"/>
    <lineage>
        <taxon>Bacteria</taxon>
        <taxon>Pseudomonadati</taxon>
        <taxon>Bacteroidota</taxon>
        <taxon>Cytophagia</taxon>
        <taxon>Cytophagales</taxon>
        <taxon>Flectobacillaceae</taxon>
        <taxon>Arcicella</taxon>
    </lineage>
</organism>
<dbReference type="Gene3D" id="3.30.540.10">
    <property type="entry name" value="Fructose-1,6-Bisphosphatase, subunit A, domain 1"/>
    <property type="match status" value="1"/>
</dbReference>
<reference evidence="1 2" key="1">
    <citation type="submission" date="2023-12" db="EMBL/GenBank/DDBJ databases">
        <title>Novel species of the genus Arcicella isolated from rivers.</title>
        <authorList>
            <person name="Lu H."/>
        </authorList>
    </citation>
    <scope>NUCLEOTIDE SEQUENCE [LARGE SCALE GENOMIC DNA]</scope>
    <source>
        <strain evidence="1 2">LMG 21963</strain>
    </source>
</reference>
<dbReference type="RefSeq" id="WP_323248310.1">
    <property type="nucleotide sequence ID" value="NZ_JAYFUL010000009.1"/>
</dbReference>